<dbReference type="InterPro" id="IPR005700">
    <property type="entry name" value="EPS_ExoP-like"/>
</dbReference>
<evidence type="ECO:0000256" key="8">
    <source>
        <dbReference type="SAM" id="Coils"/>
    </source>
</evidence>
<sequence length="786" mass="86149">MWCSSMRRRWFAGAALSTCCCPPPRLRPSAGRLSREISAYARSIPTQECGMKSPYIANPVYELPGRAPARALNNLTTLYAGRWLIVVATSVCLLAGIAYALFTRPLYRSDILIQVEPSSIGTRSTSDDPKLTSEIKPDTTSEIQVLNSRMVVSRAVEKLKLYIEAGPRYVPVIGWWLAARTDGLSHPLGGYVYGAERIDVAMFDVPASQQGKAFVLTLGHEGAYVLSLPGSWDAPLLMLHGKVGMPLHAETLHGPIDLLVRAADGEPGASFSIRRYSEIATTEWLQRTMAIGERGKQSSIIGVALDSVDPVRASQILNEVGKEYVEQNVRRRSEEADKSIRFLDEQLPQLKRQLEESESRYNAFRAQQGTVDTSQEARALLQQSVEAETRVVDLRQKRQELSIRYTDKHPALLALDGQLQGAMAELSVIEARTRRLPLIEQKVLQLQRNMQVDTELYTSRLNARQQLTLVRAGKVANVRLIDPATPPETPIMPRRGVAVGGSLLTGLLAGVVLAVLRRRVAGTVQDREEIEAGTGLPVYATVPRSRLTSDFRPAWPRMLAGSTDRTLLPDAAIESLRAVRTTLHFALNDAPNRVVLITGPTGGVGKSFVAANLATLAGASKRRVLLIDADLRNGVLHKRFHVDRGPGLAEVIAGTSRYEDVLRHDVSHGLDFLATGWHMSGPSELLLQPELTTLVQRVAGQYDMVVLDGPPLLPVADALVLGRMAGTVFIVARHRVTTVEQIDESTRRLAQADVAVRGVIFNDFTGHLHRYSYAYGADASRPGAPA</sequence>
<organism evidence="11 12">
    <name type="scientific">Cupriavidus necator (strain ATCC 17699 / DSM 428 / KCTC 22496 / NCIMB 10442 / H16 / Stanier 337)</name>
    <name type="common">Ralstonia eutropha</name>
    <dbReference type="NCBI Taxonomy" id="381666"/>
    <lineage>
        <taxon>Bacteria</taxon>
        <taxon>Pseudomonadati</taxon>
        <taxon>Pseudomonadota</taxon>
        <taxon>Betaproteobacteria</taxon>
        <taxon>Burkholderiales</taxon>
        <taxon>Burkholderiaceae</taxon>
        <taxon>Cupriavidus</taxon>
    </lineage>
</organism>
<dbReference type="InterPro" id="IPR002586">
    <property type="entry name" value="CobQ/CobB/MinD/ParA_Nub-bd_dom"/>
</dbReference>
<keyword evidence="3 9" id="KW-0812">Transmembrane</keyword>
<reference evidence="11 12" key="1">
    <citation type="submission" date="2019-04" db="EMBL/GenBank/DDBJ databases">
        <title>Long-read de novo sequencing of Cupriavidus necator H16.</title>
        <authorList>
            <person name="Little G.T."/>
            <person name="Ehsaan M."/>
            <person name="Arenas-Lopez C."/>
            <person name="Jawed K."/>
            <person name="Winzer K."/>
            <person name="Kovacs K."/>
            <person name="Malys N."/>
            <person name="Minton N.P."/>
        </authorList>
    </citation>
    <scope>NUCLEOTIDE SEQUENCE [LARGE SCALE GENOMIC DNA]</scope>
    <source>
        <strain evidence="11 12">H16</strain>
    </source>
</reference>
<dbReference type="GO" id="GO:0004713">
    <property type="term" value="F:protein tyrosine kinase activity"/>
    <property type="evidence" value="ECO:0007669"/>
    <property type="project" value="TreeGrafter"/>
</dbReference>
<dbReference type="InterPro" id="IPR003593">
    <property type="entry name" value="AAA+_ATPase"/>
</dbReference>
<protein>
    <submittedName>
        <fullName evidence="11">Capsular biosynthesis protein</fullName>
    </submittedName>
</protein>
<feature type="coiled-coil region" evidence="8">
    <location>
        <begin position="333"/>
        <end position="404"/>
    </location>
</feature>
<dbReference type="Gene3D" id="3.40.50.300">
    <property type="entry name" value="P-loop containing nucleotide triphosphate hydrolases"/>
    <property type="match status" value="1"/>
</dbReference>
<keyword evidence="2" id="KW-1003">Cell membrane</keyword>
<dbReference type="NCBIfam" id="TIGR01005">
    <property type="entry name" value="eps_transp_fam"/>
    <property type="match status" value="1"/>
</dbReference>
<evidence type="ECO:0000256" key="1">
    <source>
        <dbReference type="ARBA" id="ARBA00004651"/>
    </source>
</evidence>
<keyword evidence="5" id="KW-0067">ATP-binding</keyword>
<dbReference type="Proteomes" id="UP000296079">
    <property type="component" value="Chromosome 1"/>
</dbReference>
<dbReference type="SMART" id="SM00382">
    <property type="entry name" value="AAA"/>
    <property type="match status" value="1"/>
</dbReference>
<dbReference type="InterPro" id="IPR005702">
    <property type="entry name" value="Wzc-like_C"/>
</dbReference>
<feature type="domain" description="AAA+ ATPase" evidence="10">
    <location>
        <begin position="591"/>
        <end position="761"/>
    </location>
</feature>
<keyword evidence="8" id="KW-0175">Coiled coil</keyword>
<dbReference type="Pfam" id="PF23607">
    <property type="entry name" value="WZC_N"/>
    <property type="match status" value="1"/>
</dbReference>
<dbReference type="PANTHER" id="PTHR32309">
    <property type="entry name" value="TYROSINE-PROTEIN KINASE"/>
    <property type="match status" value="1"/>
</dbReference>
<evidence type="ECO:0000313" key="12">
    <source>
        <dbReference type="Proteomes" id="UP000296079"/>
    </source>
</evidence>
<evidence type="ECO:0000256" key="3">
    <source>
        <dbReference type="ARBA" id="ARBA00022692"/>
    </source>
</evidence>
<name>A0AAE5ZFA5_CUPNH</name>
<dbReference type="SUPFAM" id="SSF52540">
    <property type="entry name" value="P-loop containing nucleoside triphosphate hydrolases"/>
    <property type="match status" value="1"/>
</dbReference>
<accession>A0AAE5ZFA5</accession>
<keyword evidence="4" id="KW-0547">Nucleotide-binding</keyword>
<dbReference type="InterPro" id="IPR027417">
    <property type="entry name" value="P-loop_NTPase"/>
</dbReference>
<evidence type="ECO:0000259" key="10">
    <source>
        <dbReference type="SMART" id="SM00382"/>
    </source>
</evidence>
<dbReference type="Pfam" id="PF01656">
    <property type="entry name" value="CbiA"/>
    <property type="match status" value="1"/>
</dbReference>
<feature type="transmembrane region" description="Helical" evidence="9">
    <location>
        <begin position="83"/>
        <end position="102"/>
    </location>
</feature>
<evidence type="ECO:0000256" key="2">
    <source>
        <dbReference type="ARBA" id="ARBA00022475"/>
    </source>
</evidence>
<evidence type="ECO:0000256" key="9">
    <source>
        <dbReference type="SAM" id="Phobius"/>
    </source>
</evidence>
<dbReference type="GO" id="GO:0005886">
    <property type="term" value="C:plasma membrane"/>
    <property type="evidence" value="ECO:0007669"/>
    <property type="project" value="UniProtKB-SubCell"/>
</dbReference>
<dbReference type="Pfam" id="PF02706">
    <property type="entry name" value="Wzz"/>
    <property type="match status" value="1"/>
</dbReference>
<keyword evidence="7 9" id="KW-0472">Membrane</keyword>
<dbReference type="InterPro" id="IPR003856">
    <property type="entry name" value="LPS_length_determ_N"/>
</dbReference>
<evidence type="ECO:0000256" key="4">
    <source>
        <dbReference type="ARBA" id="ARBA00022741"/>
    </source>
</evidence>
<keyword evidence="6 9" id="KW-1133">Transmembrane helix</keyword>
<proteinExistence type="predicted"/>
<dbReference type="CDD" id="cd05387">
    <property type="entry name" value="BY-kinase"/>
    <property type="match status" value="1"/>
</dbReference>
<dbReference type="EMBL" id="CP039287">
    <property type="protein sequence ID" value="QCC00799.1"/>
    <property type="molecule type" value="Genomic_DNA"/>
</dbReference>
<dbReference type="InterPro" id="IPR032807">
    <property type="entry name" value="GNVR"/>
</dbReference>
<dbReference type="AlphaFoldDB" id="A0AAE5ZFA5"/>
<evidence type="ECO:0000313" key="11">
    <source>
        <dbReference type="EMBL" id="QCC00799.1"/>
    </source>
</evidence>
<comment type="subcellular location">
    <subcellularLocation>
        <location evidence="1">Cell membrane</location>
        <topology evidence="1">Multi-pass membrane protein</topology>
    </subcellularLocation>
</comment>
<evidence type="ECO:0000256" key="6">
    <source>
        <dbReference type="ARBA" id="ARBA00022989"/>
    </source>
</evidence>
<dbReference type="InterPro" id="IPR050445">
    <property type="entry name" value="Bact_polysacc_biosynth/exp"/>
</dbReference>
<evidence type="ECO:0000256" key="5">
    <source>
        <dbReference type="ARBA" id="ARBA00022840"/>
    </source>
</evidence>
<dbReference type="PANTHER" id="PTHR32309:SF32">
    <property type="entry name" value="TYROSINE-PROTEIN KINASE ETK-RELATED"/>
    <property type="match status" value="1"/>
</dbReference>
<gene>
    <name evidence="11" type="ORF">E6A55_09490</name>
</gene>
<evidence type="ECO:0000256" key="7">
    <source>
        <dbReference type="ARBA" id="ARBA00023136"/>
    </source>
</evidence>
<dbReference type="Pfam" id="PF13807">
    <property type="entry name" value="GNVR"/>
    <property type="match status" value="1"/>
</dbReference>